<accession>A0ABN9SPI5</accession>
<feature type="region of interest" description="Disordered" evidence="1">
    <location>
        <begin position="60"/>
        <end position="145"/>
    </location>
</feature>
<proteinExistence type="predicted"/>
<dbReference type="PANTHER" id="PTHR45725:SF1">
    <property type="entry name" value="DISHEVELLED ASSOCIATED ACTIVATOR OF MORPHOGENESIS, ISOFORM D"/>
    <property type="match status" value="1"/>
</dbReference>
<dbReference type="InterPro" id="IPR015425">
    <property type="entry name" value="FH2_Formin"/>
</dbReference>
<keyword evidence="4" id="KW-1185">Reference proteome</keyword>
<feature type="region of interest" description="Disordered" evidence="1">
    <location>
        <begin position="177"/>
        <end position="241"/>
    </location>
</feature>
<feature type="region of interest" description="Disordered" evidence="1">
    <location>
        <begin position="436"/>
        <end position="457"/>
    </location>
</feature>
<dbReference type="PANTHER" id="PTHR45725">
    <property type="entry name" value="FORMIN HOMOLOGY 2 FAMILY MEMBER"/>
    <property type="match status" value="1"/>
</dbReference>
<organism evidence="3 4">
    <name type="scientific">Prorocentrum cordatum</name>
    <dbReference type="NCBI Taxonomy" id="2364126"/>
    <lineage>
        <taxon>Eukaryota</taxon>
        <taxon>Sar</taxon>
        <taxon>Alveolata</taxon>
        <taxon>Dinophyceae</taxon>
        <taxon>Prorocentrales</taxon>
        <taxon>Prorocentraceae</taxon>
        <taxon>Prorocentrum</taxon>
    </lineage>
</organism>
<evidence type="ECO:0000259" key="2">
    <source>
        <dbReference type="PROSITE" id="PS51444"/>
    </source>
</evidence>
<protein>
    <recommendedName>
        <fullName evidence="2">FH2 domain-containing protein</fullName>
    </recommendedName>
</protein>
<gene>
    <name evidence="3" type="ORF">PCOR1329_LOCUS31375</name>
</gene>
<feature type="compositionally biased region" description="Basic residues" evidence="1">
    <location>
        <begin position="438"/>
        <end position="452"/>
    </location>
</feature>
<feature type="domain" description="FH2" evidence="2">
    <location>
        <begin position="234"/>
        <end position="615"/>
    </location>
</feature>
<feature type="compositionally biased region" description="Low complexity" evidence="1">
    <location>
        <begin position="116"/>
        <end position="145"/>
    </location>
</feature>
<feature type="region of interest" description="Disordered" evidence="1">
    <location>
        <begin position="285"/>
        <end position="306"/>
    </location>
</feature>
<evidence type="ECO:0000313" key="4">
    <source>
        <dbReference type="Proteomes" id="UP001189429"/>
    </source>
</evidence>
<feature type="compositionally biased region" description="Pro residues" evidence="1">
    <location>
        <begin position="193"/>
        <end position="216"/>
    </location>
</feature>
<dbReference type="SUPFAM" id="SSF101447">
    <property type="entry name" value="Formin homology 2 domain (FH2 domain)"/>
    <property type="match status" value="1"/>
</dbReference>
<reference evidence="3" key="1">
    <citation type="submission" date="2023-10" db="EMBL/GenBank/DDBJ databases">
        <authorList>
            <person name="Chen Y."/>
            <person name="Shah S."/>
            <person name="Dougan E. K."/>
            <person name="Thang M."/>
            <person name="Chan C."/>
        </authorList>
    </citation>
    <scope>NUCLEOTIDE SEQUENCE [LARGE SCALE GENOMIC DNA]</scope>
</reference>
<dbReference type="InterPro" id="IPR051425">
    <property type="entry name" value="Formin_Homology"/>
</dbReference>
<comment type="caution">
    <text evidence="3">The sequence shown here is derived from an EMBL/GenBank/DDBJ whole genome shotgun (WGS) entry which is preliminary data.</text>
</comment>
<feature type="non-terminal residue" evidence="3">
    <location>
        <position position="615"/>
    </location>
</feature>
<dbReference type="InterPro" id="IPR042201">
    <property type="entry name" value="FH2_Formin_sf"/>
</dbReference>
<dbReference type="Proteomes" id="UP001189429">
    <property type="component" value="Unassembled WGS sequence"/>
</dbReference>
<name>A0ABN9SPI5_9DINO</name>
<evidence type="ECO:0000313" key="3">
    <source>
        <dbReference type="EMBL" id="CAK0833783.1"/>
    </source>
</evidence>
<sequence length="615" mass="64231">MTPAQIVARFKDEANFPWYVFPQQLRTRRFEELWQLAHRTQNRAALSAVRLLTDAAHDRGRASASARGQPGAAGVQVASGDAPGPAAAPAPHLSSRSAKRAMRSGLEPGSAHGKGPRAAGAGLRGAAASDSASASDSARAPARGESAAASATGAAGAASARCDDAAASAEAAGCRASESAGALPAVSVATPRGRPPPGKAPPPAKAKPAGPPPPRPQARFARPGPGGALASPRDGPEEVSGPKLRALHWQSIGNIDEGSFWHNPPAAAATWNREELERIFGERKPQAGNASGASPRDGGAGAPPEQAKKKLTQVLDNKTSQNLAIQFGQLPPPERLAAIIAGLDRFPECLPSQGVLSLNAAVSEQEQYIQQIRELKVAEAGLSKLDLPERYLWVLGSVPLCSAKLACGALIVREAREIEDLRRAGEKVSTFCQLPRPRSARRGARSGPRRGRSSSSSCITTSLAIGNFMNRGTNRGNASGIWVPESLLRLDDCRGNRDAAEPHEDRSASLLDFVAKTIAFNPASPGAPALGEEAKLLLQRAKDAQGVPLEETEVNVKKVCSQALNAKKVLEDQMLNGRPSDAPQTPSSVGKLAQRVYSIYQEASAAAGIVARSKE</sequence>
<dbReference type="EMBL" id="CAUYUJ010012337">
    <property type="protein sequence ID" value="CAK0833783.1"/>
    <property type="molecule type" value="Genomic_DNA"/>
</dbReference>
<dbReference type="Gene3D" id="1.20.58.2220">
    <property type="entry name" value="Formin, FH2 domain"/>
    <property type="match status" value="1"/>
</dbReference>
<evidence type="ECO:0000256" key="1">
    <source>
        <dbReference type="SAM" id="MobiDB-lite"/>
    </source>
</evidence>
<dbReference type="PROSITE" id="PS51444">
    <property type="entry name" value="FH2"/>
    <property type="match status" value="1"/>
</dbReference>
<feature type="compositionally biased region" description="Low complexity" evidence="1">
    <location>
        <begin position="78"/>
        <end position="96"/>
    </location>
</feature>
<dbReference type="Pfam" id="PF02181">
    <property type="entry name" value="FH2"/>
    <property type="match status" value="1"/>
</dbReference>
<dbReference type="SMART" id="SM00498">
    <property type="entry name" value="FH2"/>
    <property type="match status" value="1"/>
</dbReference>